<keyword evidence="4" id="KW-1185">Reference proteome</keyword>
<feature type="region of interest" description="Disordered" evidence="2">
    <location>
        <begin position="172"/>
        <end position="191"/>
    </location>
</feature>
<accession>A0A6A6UJ14</accession>
<gene>
    <name evidence="3" type="ORF">BT63DRAFT_477934</name>
</gene>
<proteinExistence type="predicted"/>
<evidence type="ECO:0000256" key="1">
    <source>
        <dbReference type="SAM" id="Coils"/>
    </source>
</evidence>
<reference evidence="3" key="1">
    <citation type="journal article" date="2020" name="Stud. Mycol.">
        <title>101 Dothideomycetes genomes: a test case for predicting lifestyles and emergence of pathogens.</title>
        <authorList>
            <person name="Haridas S."/>
            <person name="Albert R."/>
            <person name="Binder M."/>
            <person name="Bloem J."/>
            <person name="Labutti K."/>
            <person name="Salamov A."/>
            <person name="Andreopoulos B."/>
            <person name="Baker S."/>
            <person name="Barry K."/>
            <person name="Bills G."/>
            <person name="Bluhm B."/>
            <person name="Cannon C."/>
            <person name="Castanera R."/>
            <person name="Culley D."/>
            <person name="Daum C."/>
            <person name="Ezra D."/>
            <person name="Gonzalez J."/>
            <person name="Henrissat B."/>
            <person name="Kuo A."/>
            <person name="Liang C."/>
            <person name="Lipzen A."/>
            <person name="Lutzoni F."/>
            <person name="Magnuson J."/>
            <person name="Mondo S."/>
            <person name="Nolan M."/>
            <person name="Ohm R."/>
            <person name="Pangilinan J."/>
            <person name="Park H.-J."/>
            <person name="Ramirez L."/>
            <person name="Alfaro M."/>
            <person name="Sun H."/>
            <person name="Tritt A."/>
            <person name="Yoshinaga Y."/>
            <person name="Zwiers L.-H."/>
            <person name="Turgeon B."/>
            <person name="Goodwin S."/>
            <person name="Spatafora J."/>
            <person name="Crous P."/>
            <person name="Grigoriev I."/>
        </authorList>
    </citation>
    <scope>NUCLEOTIDE SEQUENCE</scope>
    <source>
        <strain evidence="3">CBS 115976</strain>
    </source>
</reference>
<keyword evidence="1" id="KW-0175">Coiled coil</keyword>
<name>A0A6A6UJ14_9PEZI</name>
<dbReference type="Proteomes" id="UP000799302">
    <property type="component" value="Unassembled WGS sequence"/>
</dbReference>
<protein>
    <submittedName>
        <fullName evidence="3">Uncharacterized protein</fullName>
    </submittedName>
</protein>
<evidence type="ECO:0000313" key="3">
    <source>
        <dbReference type="EMBL" id="KAF2671457.1"/>
    </source>
</evidence>
<dbReference type="AlphaFoldDB" id="A0A6A6UJ14"/>
<evidence type="ECO:0000313" key="4">
    <source>
        <dbReference type="Proteomes" id="UP000799302"/>
    </source>
</evidence>
<organism evidence="3 4">
    <name type="scientific">Microthyrium microscopicum</name>
    <dbReference type="NCBI Taxonomy" id="703497"/>
    <lineage>
        <taxon>Eukaryota</taxon>
        <taxon>Fungi</taxon>
        <taxon>Dikarya</taxon>
        <taxon>Ascomycota</taxon>
        <taxon>Pezizomycotina</taxon>
        <taxon>Dothideomycetes</taxon>
        <taxon>Dothideomycetes incertae sedis</taxon>
        <taxon>Microthyriales</taxon>
        <taxon>Microthyriaceae</taxon>
        <taxon>Microthyrium</taxon>
    </lineage>
</organism>
<feature type="coiled-coil region" evidence="1">
    <location>
        <begin position="71"/>
        <end position="98"/>
    </location>
</feature>
<sequence length="191" mass="21404">MEQTRAEKANLRRDSEAFKAEVTTVRKHDIETLRRKMAEVNNSRSGDNQGNDELSALKAALETVKAENQVYASLLAERQKDQDRAAEAEKRMKQAQTHALDFYHQHYLPLTVTNNDLAGLVEDLSARLSLVESDGHLLAGYLKFTLDNHVMDRSLIAEVLHNTQYYPLPSTPSNNGSPILSPVADVPFTTE</sequence>
<dbReference type="EMBL" id="MU004233">
    <property type="protein sequence ID" value="KAF2671457.1"/>
    <property type="molecule type" value="Genomic_DNA"/>
</dbReference>
<evidence type="ECO:0000256" key="2">
    <source>
        <dbReference type="SAM" id="MobiDB-lite"/>
    </source>
</evidence>